<keyword evidence="3 12" id="KW-0732">Signal</keyword>
<dbReference type="AlphaFoldDB" id="A0A835I0Q4"/>
<reference evidence="15 16" key="1">
    <citation type="submission" date="2020-10" db="EMBL/GenBank/DDBJ databases">
        <title>The Coptis chinensis genome and diversification of protoberbering-type alkaloids.</title>
        <authorList>
            <person name="Wang B."/>
            <person name="Shu S."/>
            <person name="Song C."/>
            <person name="Liu Y."/>
        </authorList>
    </citation>
    <scope>NUCLEOTIDE SEQUENCE [LARGE SCALE GENOMIC DNA]</scope>
    <source>
        <strain evidence="15">HL-2020</strain>
        <tissue evidence="15">Leaf</tissue>
    </source>
</reference>
<dbReference type="PROSITE" id="PS51473">
    <property type="entry name" value="GNK2"/>
    <property type="match status" value="2"/>
</dbReference>
<keyword evidence="7 9" id="KW-0067">ATP-binding</keyword>
<comment type="caution">
    <text evidence="15">The sequence shown here is derived from an EMBL/GenBank/DDBJ whole genome shotgun (WGS) entry which is preliminary data.</text>
</comment>
<evidence type="ECO:0000256" key="6">
    <source>
        <dbReference type="ARBA" id="ARBA00022777"/>
    </source>
</evidence>
<evidence type="ECO:0000256" key="5">
    <source>
        <dbReference type="ARBA" id="ARBA00022741"/>
    </source>
</evidence>
<keyword evidence="16" id="KW-1185">Reference proteome</keyword>
<feature type="domain" description="Protein kinase" evidence="13">
    <location>
        <begin position="314"/>
        <end position="540"/>
    </location>
</feature>
<dbReference type="PROSITE" id="PS50011">
    <property type="entry name" value="PROTEIN_KINASE_DOM"/>
    <property type="match status" value="1"/>
</dbReference>
<dbReference type="FunFam" id="3.30.430.20:FF:000015">
    <property type="entry name" value="Cysteine-rich receptor-like protein kinase 3"/>
    <property type="match status" value="1"/>
</dbReference>
<feature type="domain" description="Gnk2-homologous" evidence="14">
    <location>
        <begin position="23"/>
        <end position="124"/>
    </location>
</feature>
<dbReference type="EMBL" id="JADFTS010000005">
    <property type="protein sequence ID" value="KAF9607587.1"/>
    <property type="molecule type" value="Genomic_DNA"/>
</dbReference>
<evidence type="ECO:0000256" key="10">
    <source>
        <dbReference type="SAM" id="MobiDB-lite"/>
    </source>
</evidence>
<dbReference type="GO" id="GO:0005524">
    <property type="term" value="F:ATP binding"/>
    <property type="evidence" value="ECO:0007669"/>
    <property type="project" value="UniProtKB-UniRule"/>
</dbReference>
<evidence type="ECO:0000256" key="3">
    <source>
        <dbReference type="ARBA" id="ARBA00022729"/>
    </source>
</evidence>
<keyword evidence="5 9" id="KW-0547">Nucleotide-binding</keyword>
<dbReference type="PROSITE" id="PS00107">
    <property type="entry name" value="PROTEIN_KINASE_ATP"/>
    <property type="match status" value="1"/>
</dbReference>
<keyword evidence="11" id="KW-1133">Transmembrane helix</keyword>
<dbReference type="Proteomes" id="UP000631114">
    <property type="component" value="Unassembled WGS sequence"/>
</dbReference>
<feature type="region of interest" description="Disordered" evidence="10">
    <location>
        <begin position="494"/>
        <end position="527"/>
    </location>
</feature>
<dbReference type="OrthoDB" id="1908121at2759"/>
<keyword evidence="8" id="KW-0675">Receptor</keyword>
<keyword evidence="11" id="KW-0472">Membrane</keyword>
<dbReference type="InterPro" id="IPR038408">
    <property type="entry name" value="GNK2_sf"/>
</dbReference>
<feature type="signal peptide" evidence="12">
    <location>
        <begin position="1"/>
        <end position="19"/>
    </location>
</feature>
<dbReference type="InterPro" id="IPR052059">
    <property type="entry name" value="CR_Ser/Thr_kinase"/>
</dbReference>
<evidence type="ECO:0000256" key="7">
    <source>
        <dbReference type="ARBA" id="ARBA00022840"/>
    </source>
</evidence>
<organism evidence="15 16">
    <name type="scientific">Coptis chinensis</name>
    <dbReference type="NCBI Taxonomy" id="261450"/>
    <lineage>
        <taxon>Eukaryota</taxon>
        <taxon>Viridiplantae</taxon>
        <taxon>Streptophyta</taxon>
        <taxon>Embryophyta</taxon>
        <taxon>Tracheophyta</taxon>
        <taxon>Spermatophyta</taxon>
        <taxon>Magnoliopsida</taxon>
        <taxon>Ranunculales</taxon>
        <taxon>Ranunculaceae</taxon>
        <taxon>Coptidoideae</taxon>
        <taxon>Coptis</taxon>
    </lineage>
</organism>
<dbReference type="SUPFAM" id="SSF56112">
    <property type="entry name" value="Protein kinase-like (PK-like)"/>
    <property type="match status" value="1"/>
</dbReference>
<evidence type="ECO:0000256" key="2">
    <source>
        <dbReference type="ARBA" id="ARBA00022679"/>
    </source>
</evidence>
<dbReference type="PANTHER" id="PTHR47973">
    <property type="entry name" value="CYSTEINE-RICH RECEPTOR-LIKE PROTEIN KINASE 3"/>
    <property type="match status" value="1"/>
</dbReference>
<evidence type="ECO:0000256" key="12">
    <source>
        <dbReference type="SAM" id="SignalP"/>
    </source>
</evidence>
<dbReference type="Gene3D" id="3.30.200.20">
    <property type="entry name" value="Phosphorylase Kinase, domain 1"/>
    <property type="match status" value="1"/>
</dbReference>
<evidence type="ECO:0000313" key="15">
    <source>
        <dbReference type="EMBL" id="KAF9607587.1"/>
    </source>
</evidence>
<dbReference type="InterPro" id="IPR002902">
    <property type="entry name" value="GNK2"/>
</dbReference>
<evidence type="ECO:0000259" key="13">
    <source>
        <dbReference type="PROSITE" id="PS50011"/>
    </source>
</evidence>
<dbReference type="InterPro" id="IPR011009">
    <property type="entry name" value="Kinase-like_dom_sf"/>
</dbReference>
<protein>
    <recommendedName>
        <fullName evidence="17">Cysteine-rich receptor-like protein kinase 2</fullName>
    </recommendedName>
</protein>
<dbReference type="InterPro" id="IPR000719">
    <property type="entry name" value="Prot_kinase_dom"/>
</dbReference>
<evidence type="ECO:0000256" key="9">
    <source>
        <dbReference type="PROSITE-ProRule" id="PRU10141"/>
    </source>
</evidence>
<dbReference type="Pfam" id="PF01657">
    <property type="entry name" value="Stress-antifung"/>
    <property type="match status" value="2"/>
</dbReference>
<keyword evidence="6" id="KW-0418">Kinase</keyword>
<evidence type="ECO:0000313" key="16">
    <source>
        <dbReference type="Proteomes" id="UP000631114"/>
    </source>
</evidence>
<feature type="binding site" evidence="9">
    <location>
        <position position="342"/>
    </location>
    <ligand>
        <name>ATP</name>
        <dbReference type="ChEBI" id="CHEBI:30616"/>
    </ligand>
</feature>
<evidence type="ECO:0000256" key="8">
    <source>
        <dbReference type="ARBA" id="ARBA00023170"/>
    </source>
</evidence>
<accession>A0A835I0Q4</accession>
<dbReference type="Gene3D" id="3.30.430.20">
    <property type="entry name" value="Gnk2 domain, C-X8-C-X2-C motif"/>
    <property type="match status" value="2"/>
</dbReference>
<feature type="domain" description="Gnk2-homologous" evidence="14">
    <location>
        <begin position="129"/>
        <end position="234"/>
    </location>
</feature>
<evidence type="ECO:0000256" key="11">
    <source>
        <dbReference type="SAM" id="Phobius"/>
    </source>
</evidence>
<keyword evidence="1" id="KW-0723">Serine/threonine-protein kinase</keyword>
<proteinExistence type="predicted"/>
<dbReference type="CDD" id="cd23509">
    <property type="entry name" value="Gnk2-like"/>
    <property type="match status" value="2"/>
</dbReference>
<keyword evidence="2" id="KW-0808">Transferase</keyword>
<evidence type="ECO:0000256" key="1">
    <source>
        <dbReference type="ARBA" id="ARBA00022527"/>
    </source>
</evidence>
<keyword evidence="4" id="KW-0677">Repeat</keyword>
<dbReference type="GO" id="GO:0004674">
    <property type="term" value="F:protein serine/threonine kinase activity"/>
    <property type="evidence" value="ECO:0007669"/>
    <property type="project" value="UniProtKB-KW"/>
</dbReference>
<feature type="transmembrane region" description="Helical" evidence="11">
    <location>
        <begin position="250"/>
        <end position="272"/>
    </location>
</feature>
<dbReference type="Gene3D" id="1.10.510.10">
    <property type="entry name" value="Transferase(Phosphotransferase) domain 1"/>
    <property type="match status" value="1"/>
</dbReference>
<dbReference type="InterPro" id="IPR001245">
    <property type="entry name" value="Ser-Thr/Tyr_kinase_cat_dom"/>
</dbReference>
<evidence type="ECO:0000259" key="14">
    <source>
        <dbReference type="PROSITE" id="PS51473"/>
    </source>
</evidence>
<feature type="chain" id="PRO_5033053765" description="Cysteine-rich receptor-like protein kinase 2" evidence="12">
    <location>
        <begin position="20"/>
        <end position="540"/>
    </location>
</feature>
<gene>
    <name evidence="15" type="ORF">IFM89_037211</name>
</gene>
<name>A0A835I0Q4_9MAGN</name>
<evidence type="ECO:0000256" key="4">
    <source>
        <dbReference type="ARBA" id="ARBA00022737"/>
    </source>
</evidence>
<evidence type="ECO:0008006" key="17">
    <source>
        <dbReference type="Google" id="ProtNLM"/>
    </source>
</evidence>
<keyword evidence="11" id="KW-0812">Transmembrane</keyword>
<dbReference type="InterPro" id="IPR017441">
    <property type="entry name" value="Protein_kinase_ATP_BS"/>
</dbReference>
<dbReference type="Pfam" id="PF07714">
    <property type="entry name" value="PK_Tyr_Ser-Thr"/>
    <property type="match status" value="2"/>
</dbReference>
<sequence>MNKSLFILVLCLLVEKTVTQPRAQVVEDRCGTEREHNTTAAVPNFVGTMERLSGLMRTTRFGTTKVGTGPDAYYGLGQCYGDLNLLDCVLCYGEGRARLARCFTFNSRRVYLDGCFMRVENHTFYDEISGPEDKNICGNTTTKDAKFQESARRALLDAVTTAPNNEGFAGTKVSVSGSKNESAYVLANCWKTLNASSCRACLDNASASLTKCLPWSEGRRLNTGCFLRYSDRDFLNSIQRGGGSKISRGVVIAIVASSVAVVVIGAVIGLTIRKNMILQRKRRGSSDIVKMSRTLNDSSLNFKFSTLRKATGNFDDANKLGQGGFGIVYMGVLADGREIAVKRLFVNNRQRASDFYNEVNLISSIEHKNLVRGYMAPEYLAYGQLTEKADVYSYGLLILETITGRQINRVKNNDFSDSFSDSLVLAAWKHFQQGTSEEIFDPNLMLHNYSNSSYMKIDILRVLHVGLLCTQELSSFRPFMSTVLKMLSKRDEQLPIPTNPPFTDERTMELNDTSEDPSHPLNASFSPSIANMSHSAFYPR</sequence>